<evidence type="ECO:0000256" key="3">
    <source>
        <dbReference type="ARBA" id="ARBA00022692"/>
    </source>
</evidence>
<feature type="compositionally biased region" description="Polar residues" evidence="6">
    <location>
        <begin position="532"/>
        <end position="554"/>
    </location>
</feature>
<dbReference type="Pfam" id="PF00999">
    <property type="entry name" value="Na_H_Exchanger"/>
    <property type="match status" value="1"/>
</dbReference>
<reference evidence="9 10" key="1">
    <citation type="journal article" date="2014" name="Nat. Commun.">
        <title>Molecular traces of alternative social organization in a termite genome.</title>
        <authorList>
            <person name="Terrapon N."/>
            <person name="Li C."/>
            <person name="Robertson H.M."/>
            <person name="Ji L."/>
            <person name="Meng X."/>
            <person name="Booth W."/>
            <person name="Chen Z."/>
            <person name="Childers C.P."/>
            <person name="Glastad K.M."/>
            <person name="Gokhale K."/>
            <person name="Gowin J."/>
            <person name="Gronenberg W."/>
            <person name="Hermansen R.A."/>
            <person name="Hu H."/>
            <person name="Hunt B.G."/>
            <person name="Huylmans A.K."/>
            <person name="Khalil S.M."/>
            <person name="Mitchell R.D."/>
            <person name="Munoz-Torres M.C."/>
            <person name="Mustard J.A."/>
            <person name="Pan H."/>
            <person name="Reese J.T."/>
            <person name="Scharf M.E."/>
            <person name="Sun F."/>
            <person name="Vogel H."/>
            <person name="Xiao J."/>
            <person name="Yang W."/>
            <person name="Yang Z."/>
            <person name="Yang Z."/>
            <person name="Zhou J."/>
            <person name="Zhu J."/>
            <person name="Brent C.S."/>
            <person name="Elsik C.G."/>
            <person name="Goodisman M.A."/>
            <person name="Liberles D.A."/>
            <person name="Roe R.M."/>
            <person name="Vargo E.L."/>
            <person name="Vilcinskas A."/>
            <person name="Wang J."/>
            <person name="Bornberg-Bauer E."/>
            <person name="Korb J."/>
            <person name="Zhang G."/>
            <person name="Liebig J."/>
        </authorList>
    </citation>
    <scope>NUCLEOTIDE SEQUENCE [LARGE SCALE GENOMIC DNA]</scope>
    <source>
        <tissue evidence="9">Whole organism</tissue>
    </source>
</reference>
<dbReference type="Gene3D" id="1.20.1530.20">
    <property type="match status" value="1"/>
</dbReference>
<evidence type="ECO:0000259" key="8">
    <source>
        <dbReference type="Pfam" id="PF00999"/>
    </source>
</evidence>
<evidence type="ECO:0000256" key="2">
    <source>
        <dbReference type="ARBA" id="ARBA00007367"/>
    </source>
</evidence>
<dbReference type="GO" id="GO:0016020">
    <property type="term" value="C:membrane"/>
    <property type="evidence" value="ECO:0007669"/>
    <property type="project" value="UniProtKB-SubCell"/>
</dbReference>
<feature type="transmembrane region" description="Helical" evidence="7">
    <location>
        <begin position="269"/>
        <end position="296"/>
    </location>
</feature>
<comment type="subcellular location">
    <subcellularLocation>
        <location evidence="1">Membrane</location>
        <topology evidence="1">Multi-pass membrane protein</topology>
    </subcellularLocation>
</comment>
<dbReference type="InParanoid" id="A0A067RGG7"/>
<dbReference type="EMBL" id="KK852655">
    <property type="protein sequence ID" value="KDR19311.1"/>
    <property type="molecule type" value="Genomic_DNA"/>
</dbReference>
<evidence type="ECO:0000256" key="6">
    <source>
        <dbReference type="SAM" id="MobiDB-lite"/>
    </source>
</evidence>
<dbReference type="InterPro" id="IPR006153">
    <property type="entry name" value="Cation/H_exchanger_TM"/>
</dbReference>
<dbReference type="Proteomes" id="UP000027135">
    <property type="component" value="Unassembled WGS sequence"/>
</dbReference>
<dbReference type="AlphaFoldDB" id="A0A067RGG7"/>
<dbReference type="PANTHER" id="PTHR31102:SF1">
    <property type="entry name" value="CATION_H+ EXCHANGER DOMAIN-CONTAINING PROTEIN"/>
    <property type="match status" value="1"/>
</dbReference>
<evidence type="ECO:0000313" key="9">
    <source>
        <dbReference type="EMBL" id="KDR19311.1"/>
    </source>
</evidence>
<keyword evidence="4 7" id="KW-1133">Transmembrane helix</keyword>
<evidence type="ECO:0000256" key="5">
    <source>
        <dbReference type="ARBA" id="ARBA00023136"/>
    </source>
</evidence>
<gene>
    <name evidence="9" type="ORF">L798_06106</name>
</gene>
<evidence type="ECO:0000256" key="1">
    <source>
        <dbReference type="ARBA" id="ARBA00004141"/>
    </source>
</evidence>
<dbReference type="eggNOG" id="KOG3826">
    <property type="taxonomic scope" value="Eukaryota"/>
</dbReference>
<proteinExistence type="inferred from homology"/>
<feature type="transmembrane region" description="Helical" evidence="7">
    <location>
        <begin position="234"/>
        <end position="257"/>
    </location>
</feature>
<dbReference type="PANTHER" id="PTHR31102">
    <property type="match status" value="1"/>
</dbReference>
<feature type="region of interest" description="Disordered" evidence="6">
    <location>
        <begin position="531"/>
        <end position="554"/>
    </location>
</feature>
<feature type="transmembrane region" description="Helical" evidence="7">
    <location>
        <begin position="460"/>
        <end position="479"/>
    </location>
</feature>
<feature type="transmembrane region" description="Helical" evidence="7">
    <location>
        <begin position="97"/>
        <end position="116"/>
    </location>
</feature>
<feature type="domain" description="Cation/H+ exchanger transmembrane" evidence="8">
    <location>
        <begin position="134"/>
        <end position="518"/>
    </location>
</feature>
<feature type="transmembrane region" description="Helical" evidence="7">
    <location>
        <begin position="425"/>
        <end position="448"/>
    </location>
</feature>
<keyword evidence="5 7" id="KW-0472">Membrane</keyword>
<dbReference type="GO" id="GO:0015297">
    <property type="term" value="F:antiporter activity"/>
    <property type="evidence" value="ECO:0007669"/>
    <property type="project" value="InterPro"/>
</dbReference>
<protein>
    <submittedName>
        <fullName evidence="9">Mitochondrial sodium/hydrogen exchanger NHA2</fullName>
    </submittedName>
</protein>
<feature type="transmembrane region" description="Helical" evidence="7">
    <location>
        <begin position="337"/>
        <end position="356"/>
    </location>
</feature>
<feature type="transmembrane region" description="Helical" evidence="7">
    <location>
        <begin position="172"/>
        <end position="195"/>
    </location>
</feature>
<keyword evidence="3 7" id="KW-0812">Transmembrane</keyword>
<dbReference type="InterPro" id="IPR038770">
    <property type="entry name" value="Na+/solute_symporter_sf"/>
</dbReference>
<feature type="transmembrane region" description="Helical" evidence="7">
    <location>
        <begin position="302"/>
        <end position="325"/>
    </location>
</feature>
<feature type="transmembrane region" description="Helical" evidence="7">
    <location>
        <begin position="499"/>
        <end position="520"/>
    </location>
</feature>
<evidence type="ECO:0000256" key="7">
    <source>
        <dbReference type="SAM" id="Phobius"/>
    </source>
</evidence>
<evidence type="ECO:0000313" key="10">
    <source>
        <dbReference type="Proteomes" id="UP000027135"/>
    </source>
</evidence>
<accession>A0A067RGG7</accession>
<organism evidence="9 10">
    <name type="scientific">Zootermopsis nevadensis</name>
    <name type="common">Dampwood termite</name>
    <dbReference type="NCBI Taxonomy" id="136037"/>
    <lineage>
        <taxon>Eukaryota</taxon>
        <taxon>Metazoa</taxon>
        <taxon>Ecdysozoa</taxon>
        <taxon>Arthropoda</taxon>
        <taxon>Hexapoda</taxon>
        <taxon>Insecta</taxon>
        <taxon>Pterygota</taxon>
        <taxon>Neoptera</taxon>
        <taxon>Polyneoptera</taxon>
        <taxon>Dictyoptera</taxon>
        <taxon>Blattodea</taxon>
        <taxon>Blattoidea</taxon>
        <taxon>Termitoidae</taxon>
        <taxon>Termopsidae</taxon>
        <taxon>Zootermopsis</taxon>
    </lineage>
</organism>
<dbReference type="OMA" id="RNWSVSC"/>
<comment type="similarity">
    <text evidence="2">Belongs to the monovalent cation:proton antiporter 1 (CPA1) transporter (TC 2.A.36) family.</text>
</comment>
<dbReference type="GO" id="GO:1902600">
    <property type="term" value="P:proton transmembrane transport"/>
    <property type="evidence" value="ECO:0007669"/>
    <property type="project" value="InterPro"/>
</dbReference>
<sequence>MQSSVIALRGTVMAATNSELEPILPSRNTSARYDSLGTRSLFPAVTHGPEAEGNCANRRPSETDNSFSTNLRNRFRYLRDTLQNFRTHPTSLYVSRYFVLSCLALLLWGNTFIMVGNAAGPSGQLFRIGVLGVAAYLAGSVVHTIGLPPLLGMLLMGTVLRNTRSVVISGRYLALAADLRKVALVIILIRAGLGLDPNALKRLSGMVIRLAVIPSLVEASSVAVMSHFLLDLPWIWGCLLGAVMAAVSPAVVIPCLFSLQDRGYGKSKGIPTLVIAAATFDDVIAISAFSVVLSIIFSTGDIVTSIIQGPLGLISGFIFGILWGLLIRYVPERHDRFVVILRTLLLGGGGLLLLFGSEAVGYDGAGPLGCVVAAFVANHGWRTQGWADESNPVAENFAVLWSIFQPLLFGLIGNEIDFYFLDLRTVGLGVACLSVSLAARILISVVAASGGNLTLKEKLFVSWAWFPKATVQAAIGPVALDIARKIKSVEDEVYASKLLIVAVLAILITAPVGATLITVLGPRLLEKEEVSDASTSPEIQSSESVAGRQTTDFC</sequence>
<evidence type="ECO:0000256" key="4">
    <source>
        <dbReference type="ARBA" id="ARBA00022989"/>
    </source>
</evidence>
<keyword evidence="10" id="KW-1185">Reference proteome</keyword>
<name>A0A067RGG7_ZOONE</name>
<feature type="transmembrane region" description="Helical" evidence="7">
    <location>
        <begin position="128"/>
        <end position="152"/>
    </location>
</feature>
<dbReference type="InterPro" id="IPR051843">
    <property type="entry name" value="CPA1_transporter"/>
</dbReference>